<reference evidence="2 3" key="1">
    <citation type="submission" date="2014-11" db="EMBL/GenBank/DDBJ databases">
        <title>Mycobacterium setense Manresensis Genome.</title>
        <authorList>
            <person name="Rech G."/>
            <person name="Sumoy L."/>
        </authorList>
    </citation>
    <scope>NUCLEOTIDE SEQUENCE [LARGE SCALE GENOMIC DNA]</scope>
    <source>
        <strain evidence="2 3">Manresensis</strain>
    </source>
</reference>
<name>A0ABR4YWS2_9MYCO</name>
<gene>
    <name evidence="2" type="ORF">QQ44_13340</name>
</gene>
<feature type="region of interest" description="Disordered" evidence="1">
    <location>
        <begin position="1"/>
        <end position="39"/>
    </location>
</feature>
<evidence type="ECO:0000313" key="3">
    <source>
        <dbReference type="Proteomes" id="UP000031004"/>
    </source>
</evidence>
<organism evidence="2 3">
    <name type="scientific">Mycolicibacterium setense</name>
    <dbReference type="NCBI Taxonomy" id="431269"/>
    <lineage>
        <taxon>Bacteria</taxon>
        <taxon>Bacillati</taxon>
        <taxon>Actinomycetota</taxon>
        <taxon>Actinomycetes</taxon>
        <taxon>Mycobacteriales</taxon>
        <taxon>Mycobacteriaceae</taxon>
        <taxon>Mycolicibacterium</taxon>
    </lineage>
</organism>
<protein>
    <submittedName>
        <fullName evidence="2">Uncharacterized protein</fullName>
    </submittedName>
</protein>
<dbReference type="Proteomes" id="UP000031004">
    <property type="component" value="Unassembled WGS sequence"/>
</dbReference>
<sequence length="73" mass="7923">MTRAQSSAKNCDLAGCTSRRDSPGPHSPNRPPRTYERGDRVAIHRFAASDAGKLDHHEASYDLDKMGARVSAA</sequence>
<comment type="caution">
    <text evidence="2">The sequence shown here is derived from an EMBL/GenBank/DDBJ whole genome shotgun (WGS) entry which is preliminary data.</text>
</comment>
<evidence type="ECO:0000313" key="2">
    <source>
        <dbReference type="EMBL" id="KHO26624.1"/>
    </source>
</evidence>
<keyword evidence="3" id="KW-1185">Reference proteome</keyword>
<evidence type="ECO:0000256" key="1">
    <source>
        <dbReference type="SAM" id="MobiDB-lite"/>
    </source>
</evidence>
<dbReference type="EMBL" id="JTLZ01000005">
    <property type="protein sequence ID" value="KHO26624.1"/>
    <property type="molecule type" value="Genomic_DNA"/>
</dbReference>
<proteinExistence type="predicted"/>
<accession>A0ABR4YWS2</accession>